<evidence type="ECO:0000313" key="10">
    <source>
        <dbReference type="EMBL" id="RKF12663.1"/>
    </source>
</evidence>
<evidence type="ECO:0000256" key="7">
    <source>
        <dbReference type="RuleBase" id="RU003376"/>
    </source>
</evidence>
<organism evidence="10 11">
    <name type="scientific">Roseovarius spongiae</name>
    <dbReference type="NCBI Taxonomy" id="2320272"/>
    <lineage>
        <taxon>Bacteria</taxon>
        <taxon>Pseudomonadati</taxon>
        <taxon>Pseudomonadota</taxon>
        <taxon>Alphaproteobacteria</taxon>
        <taxon>Rhodobacterales</taxon>
        <taxon>Roseobacteraceae</taxon>
        <taxon>Roseovarius</taxon>
    </lineage>
</organism>
<dbReference type="GO" id="GO:0005886">
    <property type="term" value="C:plasma membrane"/>
    <property type="evidence" value="ECO:0007669"/>
    <property type="project" value="UniProtKB-SubCell"/>
</dbReference>
<dbReference type="GO" id="GO:0019646">
    <property type="term" value="P:aerobic electron transport chain"/>
    <property type="evidence" value="ECO:0007669"/>
    <property type="project" value="InterPro"/>
</dbReference>
<dbReference type="InterPro" id="IPR013833">
    <property type="entry name" value="Cyt_c_oxidase_su3_a-hlx"/>
</dbReference>
<dbReference type="Pfam" id="PF00510">
    <property type="entry name" value="COX3"/>
    <property type="match status" value="1"/>
</dbReference>
<evidence type="ECO:0000256" key="3">
    <source>
        <dbReference type="ARBA" id="ARBA00022475"/>
    </source>
</evidence>
<name>A0A3A8B7F6_9RHOB</name>
<sequence length="209" mass="23069">MTETTHRIPDTQADLSFGRLTLGSTDARGNGWFGMAALVTTEACLFAYLLFSYYYMALHYGRDWLPPELPGFKFSIPMTALLFTSSVVVWIGERGIKQGRSAVCAIALAGGALLGIAFVALEATEWADKDFTISTDSYSSLYFTVTGFHMAHVVGGVIMLLAVALWTALGKFDAHRRDPVSIAAFYWHFVDVVWVAVFTTIYVTPHLFN</sequence>
<feature type="transmembrane region" description="Helical" evidence="8">
    <location>
        <begin position="180"/>
        <end position="203"/>
    </location>
</feature>
<comment type="caution">
    <text evidence="10">The sequence shown here is derived from an EMBL/GenBank/DDBJ whole genome shotgun (WGS) entry which is preliminary data.</text>
</comment>
<keyword evidence="6 8" id="KW-0472">Membrane</keyword>
<keyword evidence="4 7" id="KW-0812">Transmembrane</keyword>
<evidence type="ECO:0000256" key="1">
    <source>
        <dbReference type="ARBA" id="ARBA00004651"/>
    </source>
</evidence>
<feature type="transmembrane region" description="Helical" evidence="8">
    <location>
        <begin position="103"/>
        <end position="121"/>
    </location>
</feature>
<dbReference type="PANTHER" id="PTHR11403:SF2">
    <property type="entry name" value="CYTOCHROME BO(3) UBIQUINOL OXIDASE SUBUNIT 3"/>
    <property type="match status" value="1"/>
</dbReference>
<dbReference type="PANTHER" id="PTHR11403">
    <property type="entry name" value="CYTOCHROME C OXIDASE SUBUNIT III"/>
    <property type="match status" value="1"/>
</dbReference>
<dbReference type="RefSeq" id="WP_121168815.1">
    <property type="nucleotide sequence ID" value="NZ_RAPE01000006.1"/>
</dbReference>
<feature type="domain" description="Heme-copper oxidase subunit III family profile" evidence="9">
    <location>
        <begin position="1"/>
        <end position="206"/>
    </location>
</feature>
<dbReference type="SUPFAM" id="SSF81452">
    <property type="entry name" value="Cytochrome c oxidase subunit III-like"/>
    <property type="match status" value="1"/>
</dbReference>
<gene>
    <name evidence="10" type="ORF">D6850_17035</name>
</gene>
<feature type="transmembrane region" description="Helical" evidence="8">
    <location>
        <begin position="141"/>
        <end position="168"/>
    </location>
</feature>
<keyword evidence="3" id="KW-1003">Cell membrane</keyword>
<dbReference type="OrthoDB" id="9810850at2"/>
<comment type="subcellular location">
    <subcellularLocation>
        <location evidence="1 7">Cell membrane</location>
        <topology evidence="1 7">Multi-pass membrane protein</topology>
    </subcellularLocation>
</comment>
<keyword evidence="11" id="KW-1185">Reference proteome</keyword>
<keyword evidence="5 8" id="KW-1133">Transmembrane helix</keyword>
<dbReference type="CDD" id="cd00386">
    <property type="entry name" value="Heme_Cu_Oxidase_III_like"/>
    <property type="match status" value="1"/>
</dbReference>
<evidence type="ECO:0000313" key="11">
    <source>
        <dbReference type="Proteomes" id="UP000281128"/>
    </source>
</evidence>
<dbReference type="AlphaFoldDB" id="A0A3A8B7F6"/>
<evidence type="ECO:0000256" key="8">
    <source>
        <dbReference type="SAM" id="Phobius"/>
    </source>
</evidence>
<accession>A0A3A8B7F6</accession>
<dbReference type="EMBL" id="RAPE01000006">
    <property type="protein sequence ID" value="RKF12663.1"/>
    <property type="molecule type" value="Genomic_DNA"/>
</dbReference>
<proteinExistence type="inferred from homology"/>
<evidence type="ECO:0000256" key="4">
    <source>
        <dbReference type="ARBA" id="ARBA00022692"/>
    </source>
</evidence>
<evidence type="ECO:0000256" key="2">
    <source>
        <dbReference type="ARBA" id="ARBA00010581"/>
    </source>
</evidence>
<evidence type="ECO:0000256" key="5">
    <source>
        <dbReference type="ARBA" id="ARBA00022989"/>
    </source>
</evidence>
<protein>
    <submittedName>
        <fullName evidence="10">Heme-copper oxidase subunit III</fullName>
    </submittedName>
</protein>
<dbReference type="InterPro" id="IPR024791">
    <property type="entry name" value="Cyt_c/ubiquinol_Oxase_su3"/>
</dbReference>
<evidence type="ECO:0000259" key="9">
    <source>
        <dbReference type="PROSITE" id="PS50253"/>
    </source>
</evidence>
<feature type="transmembrane region" description="Helical" evidence="8">
    <location>
        <begin position="32"/>
        <end position="54"/>
    </location>
</feature>
<feature type="transmembrane region" description="Helical" evidence="8">
    <location>
        <begin position="74"/>
        <end position="91"/>
    </location>
</feature>
<evidence type="ECO:0000256" key="6">
    <source>
        <dbReference type="ARBA" id="ARBA00023136"/>
    </source>
</evidence>
<comment type="similarity">
    <text evidence="2 7">Belongs to the cytochrome c oxidase subunit 3 family.</text>
</comment>
<dbReference type="Proteomes" id="UP000281128">
    <property type="component" value="Unassembled WGS sequence"/>
</dbReference>
<dbReference type="InterPro" id="IPR035973">
    <property type="entry name" value="Cyt_c_oxidase_su3-like_sf"/>
</dbReference>
<dbReference type="InterPro" id="IPR000298">
    <property type="entry name" value="Cyt_c_oxidase-like_su3"/>
</dbReference>
<reference evidence="10 11" key="1">
    <citation type="submission" date="2018-09" db="EMBL/GenBank/DDBJ databases">
        <title>Roseovarius spongiae sp. nov., isolated from a marine sponge.</title>
        <authorList>
            <person name="Zhuang L."/>
            <person name="Luo L."/>
        </authorList>
    </citation>
    <scope>NUCLEOTIDE SEQUENCE [LARGE SCALE GENOMIC DNA]</scope>
    <source>
        <strain evidence="10 11">HN-E21</strain>
    </source>
</reference>
<dbReference type="Gene3D" id="1.20.120.80">
    <property type="entry name" value="Cytochrome c oxidase, subunit III, four-helix bundle"/>
    <property type="match status" value="1"/>
</dbReference>
<dbReference type="GO" id="GO:0004129">
    <property type="term" value="F:cytochrome-c oxidase activity"/>
    <property type="evidence" value="ECO:0007669"/>
    <property type="project" value="InterPro"/>
</dbReference>
<dbReference type="PROSITE" id="PS50253">
    <property type="entry name" value="COX3"/>
    <property type="match status" value="1"/>
</dbReference>